<comment type="caution">
    <text evidence="5">The sequence shown here is derived from an EMBL/GenBank/DDBJ whole genome shotgun (WGS) entry which is preliminary data.</text>
</comment>
<dbReference type="PANTHER" id="PTHR44942">
    <property type="entry name" value="METHYLTRANSF_11 DOMAIN-CONTAINING PROTEIN"/>
    <property type="match status" value="1"/>
</dbReference>
<evidence type="ECO:0000313" key="6">
    <source>
        <dbReference type="Proteomes" id="UP000481153"/>
    </source>
</evidence>
<dbReference type="Proteomes" id="UP000481153">
    <property type="component" value="Unassembled WGS sequence"/>
</dbReference>
<evidence type="ECO:0000259" key="4">
    <source>
        <dbReference type="Pfam" id="PF08241"/>
    </source>
</evidence>
<gene>
    <name evidence="5" type="ORF">Ae201684_003889</name>
</gene>
<keyword evidence="6" id="KW-1185">Reference proteome</keyword>
<dbReference type="CDD" id="cd02440">
    <property type="entry name" value="AdoMet_MTases"/>
    <property type="match status" value="1"/>
</dbReference>
<dbReference type="Pfam" id="PF08241">
    <property type="entry name" value="Methyltransf_11"/>
    <property type="match status" value="1"/>
</dbReference>
<dbReference type="GO" id="GO:0008757">
    <property type="term" value="F:S-adenosylmethionine-dependent methyltransferase activity"/>
    <property type="evidence" value="ECO:0007669"/>
    <property type="project" value="InterPro"/>
</dbReference>
<comment type="similarity">
    <text evidence="1">Belongs to the methyltransferase superfamily.</text>
</comment>
<protein>
    <recommendedName>
        <fullName evidence="4">Methyltransferase type 11 domain-containing protein</fullName>
    </recommendedName>
</protein>
<feature type="domain" description="Methyltransferase type 11" evidence="4">
    <location>
        <begin position="55"/>
        <end position="147"/>
    </location>
</feature>
<accession>A0A6G0XKA9</accession>
<proteinExistence type="inferred from homology"/>
<dbReference type="SUPFAM" id="SSF53335">
    <property type="entry name" value="S-adenosyl-L-methionine-dependent methyltransferases"/>
    <property type="match status" value="1"/>
</dbReference>
<dbReference type="VEuPathDB" id="FungiDB:AeMF1_012776"/>
<keyword evidence="3" id="KW-0808">Transferase</keyword>
<keyword evidence="2" id="KW-0489">Methyltransferase</keyword>
<dbReference type="AlphaFoldDB" id="A0A6G0XKA9"/>
<evidence type="ECO:0000256" key="3">
    <source>
        <dbReference type="ARBA" id="ARBA00022679"/>
    </source>
</evidence>
<dbReference type="InterPro" id="IPR013216">
    <property type="entry name" value="Methyltransf_11"/>
</dbReference>
<dbReference type="GO" id="GO:0032259">
    <property type="term" value="P:methylation"/>
    <property type="evidence" value="ECO:0007669"/>
    <property type="project" value="UniProtKB-KW"/>
</dbReference>
<name>A0A6G0XKA9_9STRA</name>
<sequence length="292" mass="32751">MYRRGIKSFSSIPLPQGFNMYEKARPDYPARALATLNSFLHLDDQSHTTGLIDVVEVGAGRGKLTKALKRVLPKQTRFVALEKDASLRNELQSLVPGVPVYQGCANETNLPDASVRNIVIGHAFHCMADANALGELHRVLVPNGRLSILLNTADFNSSPFMNEVEYVVKSFNAAYTPHEEARALQEIFHECPLLFSKMESREIRTVLTASVEGIVKYLMSTCVISDLSHRRQTDVRLSIARLIEMNPDVRLENGRRILDLPCVVEMHYVEKRQALETEGESTESNRRALQGC</sequence>
<dbReference type="PANTHER" id="PTHR44942:SF4">
    <property type="entry name" value="METHYLTRANSFERASE TYPE 11 DOMAIN-CONTAINING PROTEIN"/>
    <property type="match status" value="1"/>
</dbReference>
<dbReference type="Gene3D" id="3.40.50.150">
    <property type="entry name" value="Vaccinia Virus protein VP39"/>
    <property type="match status" value="1"/>
</dbReference>
<dbReference type="InterPro" id="IPR029063">
    <property type="entry name" value="SAM-dependent_MTases_sf"/>
</dbReference>
<dbReference type="InterPro" id="IPR051052">
    <property type="entry name" value="Diverse_substrate_MTase"/>
</dbReference>
<evidence type="ECO:0000313" key="5">
    <source>
        <dbReference type="EMBL" id="KAF0740758.1"/>
    </source>
</evidence>
<evidence type="ECO:0000256" key="2">
    <source>
        <dbReference type="ARBA" id="ARBA00022603"/>
    </source>
</evidence>
<organism evidence="5 6">
    <name type="scientific">Aphanomyces euteiches</name>
    <dbReference type="NCBI Taxonomy" id="100861"/>
    <lineage>
        <taxon>Eukaryota</taxon>
        <taxon>Sar</taxon>
        <taxon>Stramenopiles</taxon>
        <taxon>Oomycota</taxon>
        <taxon>Saprolegniomycetes</taxon>
        <taxon>Saprolegniales</taxon>
        <taxon>Verrucalvaceae</taxon>
        <taxon>Aphanomyces</taxon>
    </lineage>
</organism>
<reference evidence="5 6" key="1">
    <citation type="submission" date="2019-07" db="EMBL/GenBank/DDBJ databases">
        <title>Genomics analysis of Aphanomyces spp. identifies a new class of oomycete effector associated with host adaptation.</title>
        <authorList>
            <person name="Gaulin E."/>
        </authorList>
    </citation>
    <scope>NUCLEOTIDE SEQUENCE [LARGE SCALE GENOMIC DNA]</scope>
    <source>
        <strain evidence="5 6">ATCC 201684</strain>
    </source>
</reference>
<evidence type="ECO:0000256" key="1">
    <source>
        <dbReference type="ARBA" id="ARBA00008361"/>
    </source>
</evidence>
<dbReference type="EMBL" id="VJMJ01000045">
    <property type="protein sequence ID" value="KAF0740758.1"/>
    <property type="molecule type" value="Genomic_DNA"/>
</dbReference>